<protein>
    <recommendedName>
        <fullName evidence="4">DUF1735 domain-containing protein</fullName>
    </recommendedName>
</protein>
<proteinExistence type="predicted"/>
<keyword evidence="1" id="KW-0732">Signal</keyword>
<feature type="signal peptide" evidence="1">
    <location>
        <begin position="1"/>
        <end position="17"/>
    </location>
</feature>
<comment type="caution">
    <text evidence="2">The sequence shown here is derived from an EMBL/GenBank/DDBJ whole genome shotgun (WGS) entry which is preliminary data.</text>
</comment>
<dbReference type="Proteomes" id="UP000019380">
    <property type="component" value="Unassembled WGS sequence"/>
</dbReference>
<evidence type="ECO:0008006" key="4">
    <source>
        <dbReference type="Google" id="ProtNLM"/>
    </source>
</evidence>
<dbReference type="EMBL" id="CBXG010000016">
    <property type="protein sequence ID" value="CDM03755.1"/>
    <property type="molecule type" value="Genomic_DNA"/>
</dbReference>
<dbReference type="AlphaFoldDB" id="D4VKR9"/>
<dbReference type="PROSITE" id="PS51257">
    <property type="entry name" value="PROKAR_LIPOPROTEIN"/>
    <property type="match status" value="1"/>
</dbReference>
<dbReference type="RefSeq" id="WP_004313598.1">
    <property type="nucleotide sequence ID" value="NZ_ADKP01000102.1"/>
</dbReference>
<evidence type="ECO:0000313" key="2">
    <source>
        <dbReference type="EMBL" id="CDM03755.1"/>
    </source>
</evidence>
<sequence length="284" mass="29891">MKITITLLCICATLFLAGCDVKDPIYNTPHPDKGAIVITADWTQRGEGIATPAKYITEAAGTSFTLHEPVAALAGLFVPGRTELLGYNPAAHVTVKDGVATVDNDPDNAGMQHPDPGVLLGGTVTADVVADDTVSVVLPMRQLFRKIAFEVAINGGDSRRIVGIEARLEGVAPSVDLRTGEVTGSAAAVSVPFVLSAEKLTGTVWVPGMIPGAVQRMVVALTFMDGMKDMVETDFSEMFKDFNTDKLHPMRLTGDVYAPVNSETGGTIIGWTETSGGDVNAGME</sequence>
<evidence type="ECO:0000313" key="3">
    <source>
        <dbReference type="Proteomes" id="UP000019380"/>
    </source>
</evidence>
<reference evidence="2 3" key="1">
    <citation type="submission" date="2013-12" db="EMBL/GenBank/DDBJ databases">
        <title>Improved hybrid genome assemblies of Bacteroides xylanisolvens SD CC 1b and Bacteroides xylanisolvens SD CC 2a using Illumina and 454 Sequencing.</title>
        <authorList>
            <person name="Ramaraj T."/>
            <person name="Sundararajan A."/>
            <person name="Mudge J."/>
            <person name="Schilkey F.D."/>
            <person name="Delvecchio V."/>
            <person name="Donlon M."/>
            <person name="Ziemer C."/>
        </authorList>
    </citation>
    <scope>NUCLEOTIDE SEQUENCE [LARGE SCALE GENOMIC DNA]</scope>
</reference>
<name>D4VKR9_9BACE</name>
<accession>D4VKR9</accession>
<evidence type="ECO:0000256" key="1">
    <source>
        <dbReference type="SAM" id="SignalP"/>
    </source>
</evidence>
<feature type="chain" id="PRO_5003064062" description="DUF1735 domain-containing protein" evidence="1">
    <location>
        <begin position="18"/>
        <end position="284"/>
    </location>
</feature>
<gene>
    <name evidence="2" type="ORF">BN890_13220</name>
</gene>
<organism evidence="2 3">
    <name type="scientific">Bacteroides xylanisolvens SD CC 1b</name>
    <dbReference type="NCBI Taxonomy" id="702447"/>
    <lineage>
        <taxon>Bacteria</taxon>
        <taxon>Pseudomonadati</taxon>
        <taxon>Bacteroidota</taxon>
        <taxon>Bacteroidia</taxon>
        <taxon>Bacteroidales</taxon>
        <taxon>Bacteroidaceae</taxon>
        <taxon>Bacteroides</taxon>
    </lineage>
</organism>